<evidence type="ECO:0000256" key="1">
    <source>
        <dbReference type="ARBA" id="ARBA00004141"/>
    </source>
</evidence>
<dbReference type="InterPro" id="IPR011701">
    <property type="entry name" value="MFS"/>
</dbReference>
<dbReference type="GO" id="GO:0022857">
    <property type="term" value="F:transmembrane transporter activity"/>
    <property type="evidence" value="ECO:0007669"/>
    <property type="project" value="InterPro"/>
</dbReference>
<dbReference type="OrthoDB" id="10021397at2759"/>
<evidence type="ECO:0000313" key="7">
    <source>
        <dbReference type="EMBL" id="EMD85074.1"/>
    </source>
</evidence>
<dbReference type="GO" id="GO:0005886">
    <property type="term" value="C:plasma membrane"/>
    <property type="evidence" value="ECO:0007669"/>
    <property type="project" value="TreeGrafter"/>
</dbReference>
<feature type="transmembrane region" description="Helical" evidence="5">
    <location>
        <begin position="329"/>
        <end position="347"/>
    </location>
</feature>
<evidence type="ECO:0000256" key="4">
    <source>
        <dbReference type="ARBA" id="ARBA00023136"/>
    </source>
</evidence>
<dbReference type="Gene3D" id="1.20.1720.10">
    <property type="entry name" value="Multidrug resistance protein D"/>
    <property type="match status" value="1"/>
</dbReference>
<feature type="transmembrane region" description="Helical" evidence="5">
    <location>
        <begin position="252"/>
        <end position="269"/>
    </location>
</feature>
<feature type="transmembrane region" description="Helical" evidence="5">
    <location>
        <begin position="382"/>
        <end position="405"/>
    </location>
</feature>
<gene>
    <name evidence="7" type="ORF">COCHEDRAFT_1188702</name>
</gene>
<feature type="transmembrane region" description="Helical" evidence="5">
    <location>
        <begin position="180"/>
        <end position="203"/>
    </location>
</feature>
<dbReference type="Proteomes" id="UP000016936">
    <property type="component" value="Unassembled WGS sequence"/>
</dbReference>
<dbReference type="PANTHER" id="PTHR23501">
    <property type="entry name" value="MAJOR FACILITATOR SUPERFAMILY"/>
    <property type="match status" value="1"/>
</dbReference>
<protein>
    <recommendedName>
        <fullName evidence="6">Major facilitator superfamily (MFS) profile domain-containing protein</fullName>
    </recommendedName>
</protein>
<reference evidence="7 8" key="1">
    <citation type="journal article" date="2012" name="PLoS Pathog.">
        <title>Diverse lifestyles and strategies of plant pathogenesis encoded in the genomes of eighteen Dothideomycetes fungi.</title>
        <authorList>
            <person name="Ohm R.A."/>
            <person name="Feau N."/>
            <person name="Henrissat B."/>
            <person name="Schoch C.L."/>
            <person name="Horwitz B.A."/>
            <person name="Barry K.W."/>
            <person name="Condon B.J."/>
            <person name="Copeland A.C."/>
            <person name="Dhillon B."/>
            <person name="Glaser F."/>
            <person name="Hesse C.N."/>
            <person name="Kosti I."/>
            <person name="LaButti K."/>
            <person name="Lindquist E.A."/>
            <person name="Lucas S."/>
            <person name="Salamov A.A."/>
            <person name="Bradshaw R.E."/>
            <person name="Ciuffetti L."/>
            <person name="Hamelin R.C."/>
            <person name="Kema G.H.J."/>
            <person name="Lawrence C."/>
            <person name="Scott J.A."/>
            <person name="Spatafora J.W."/>
            <person name="Turgeon B.G."/>
            <person name="de Wit P.J.G.M."/>
            <person name="Zhong S."/>
            <person name="Goodwin S.B."/>
            <person name="Grigoriev I.V."/>
        </authorList>
    </citation>
    <scope>NUCLEOTIDE SEQUENCE [LARGE SCALE GENOMIC DNA]</scope>
    <source>
        <strain evidence="8">C5 / ATCC 48332 / race O</strain>
    </source>
</reference>
<evidence type="ECO:0000256" key="5">
    <source>
        <dbReference type="SAM" id="Phobius"/>
    </source>
</evidence>
<dbReference type="HOGENOM" id="CLU_000960_22_0_1"/>
<dbReference type="PANTHER" id="PTHR23501:SF158">
    <property type="entry name" value="TRANSPORTER, PUTATIVE (AFU_ORTHOLOGUE AFUA_5G14490)-RELATED"/>
    <property type="match status" value="1"/>
</dbReference>
<dbReference type="InterPro" id="IPR020846">
    <property type="entry name" value="MFS_dom"/>
</dbReference>
<dbReference type="InterPro" id="IPR036259">
    <property type="entry name" value="MFS_trans_sf"/>
</dbReference>
<dbReference type="AlphaFoldDB" id="M2TEX6"/>
<feature type="transmembrane region" description="Helical" evidence="5">
    <location>
        <begin position="47"/>
        <end position="72"/>
    </location>
</feature>
<feature type="transmembrane region" description="Helical" evidence="5">
    <location>
        <begin position="356"/>
        <end position="376"/>
    </location>
</feature>
<evidence type="ECO:0000259" key="6">
    <source>
        <dbReference type="PROSITE" id="PS50850"/>
    </source>
</evidence>
<feature type="domain" description="Major facilitator superfamily (MFS) profile" evidence="6">
    <location>
        <begin position="50"/>
        <end position="523"/>
    </location>
</feature>
<keyword evidence="8" id="KW-1185">Reference proteome</keyword>
<dbReference type="EMBL" id="KB445593">
    <property type="protein sequence ID" value="EMD85074.1"/>
    <property type="molecule type" value="Genomic_DNA"/>
</dbReference>
<reference evidence="8" key="2">
    <citation type="journal article" date="2013" name="PLoS Genet.">
        <title>Comparative genome structure, secondary metabolite, and effector coding capacity across Cochliobolus pathogens.</title>
        <authorList>
            <person name="Condon B.J."/>
            <person name="Leng Y."/>
            <person name="Wu D."/>
            <person name="Bushley K.E."/>
            <person name="Ohm R.A."/>
            <person name="Otillar R."/>
            <person name="Martin J."/>
            <person name="Schackwitz W."/>
            <person name="Grimwood J."/>
            <person name="MohdZainudin N."/>
            <person name="Xue C."/>
            <person name="Wang R."/>
            <person name="Manning V.A."/>
            <person name="Dhillon B."/>
            <person name="Tu Z.J."/>
            <person name="Steffenson B.J."/>
            <person name="Salamov A."/>
            <person name="Sun H."/>
            <person name="Lowry S."/>
            <person name="LaButti K."/>
            <person name="Han J."/>
            <person name="Copeland A."/>
            <person name="Lindquist E."/>
            <person name="Barry K."/>
            <person name="Schmutz J."/>
            <person name="Baker S.E."/>
            <person name="Ciuffetti L.M."/>
            <person name="Grigoriev I.V."/>
            <person name="Zhong S."/>
            <person name="Turgeon B.G."/>
        </authorList>
    </citation>
    <scope>NUCLEOTIDE SEQUENCE [LARGE SCALE GENOMIC DNA]</scope>
    <source>
        <strain evidence="8">C5 / ATCC 48332 / race O</strain>
    </source>
</reference>
<evidence type="ECO:0000256" key="3">
    <source>
        <dbReference type="ARBA" id="ARBA00022989"/>
    </source>
</evidence>
<feature type="transmembrane region" description="Helical" evidence="5">
    <location>
        <begin position="500"/>
        <end position="518"/>
    </location>
</feature>
<feature type="transmembrane region" description="Helical" evidence="5">
    <location>
        <begin position="224"/>
        <end position="246"/>
    </location>
</feature>
<dbReference type="eggNOG" id="KOG0254">
    <property type="taxonomic scope" value="Eukaryota"/>
</dbReference>
<keyword evidence="2 5" id="KW-0812">Transmembrane</keyword>
<keyword evidence="3 5" id="KW-1133">Transmembrane helix</keyword>
<name>M2TEX6_COCH5</name>
<proteinExistence type="predicted"/>
<dbReference type="Pfam" id="PF07690">
    <property type="entry name" value="MFS_1"/>
    <property type="match status" value="1"/>
</dbReference>
<comment type="subcellular location">
    <subcellularLocation>
        <location evidence="1">Membrane</location>
        <topology evidence="1">Multi-pass membrane protein</topology>
    </subcellularLocation>
</comment>
<dbReference type="SUPFAM" id="SSF103473">
    <property type="entry name" value="MFS general substrate transporter"/>
    <property type="match status" value="1"/>
</dbReference>
<feature type="transmembrane region" description="Helical" evidence="5">
    <location>
        <begin position="145"/>
        <end position="168"/>
    </location>
</feature>
<dbReference type="PROSITE" id="PS50850">
    <property type="entry name" value="MFS"/>
    <property type="match status" value="1"/>
</dbReference>
<feature type="transmembrane region" description="Helical" evidence="5">
    <location>
        <begin position="290"/>
        <end position="309"/>
    </location>
</feature>
<organism evidence="7 8">
    <name type="scientific">Cochliobolus heterostrophus (strain C5 / ATCC 48332 / race O)</name>
    <name type="common">Southern corn leaf blight fungus</name>
    <name type="synonym">Bipolaris maydis</name>
    <dbReference type="NCBI Taxonomy" id="701091"/>
    <lineage>
        <taxon>Eukaryota</taxon>
        <taxon>Fungi</taxon>
        <taxon>Dikarya</taxon>
        <taxon>Ascomycota</taxon>
        <taxon>Pezizomycotina</taxon>
        <taxon>Dothideomycetes</taxon>
        <taxon>Pleosporomycetidae</taxon>
        <taxon>Pleosporales</taxon>
        <taxon>Pleosporineae</taxon>
        <taxon>Pleosporaceae</taxon>
        <taxon>Bipolaris</taxon>
    </lineage>
</organism>
<feature type="transmembrane region" description="Helical" evidence="5">
    <location>
        <begin position="114"/>
        <end position="133"/>
    </location>
</feature>
<sequence>MEQQELQILPATTPGKDCGISNATQREGIEHDGAIVEERRKRSKVRLVAIITALFLSLFVSALDATIVATAAPTISRDLSSAAGYTWIGGAYLLANAASGPIWASLSDIWGRKLIMLVALALFFVSSAVCASAKTMQELIIGRAFQGAAGGGLILLVHVCISDLFSLRERSLLMGFAEGIWAWCFYINLPISGVASILVLLFLDIRHEHTSFLRGIRAIDWLGIVTFLACTLLLLLGLDFGGVLFPWSSPKIIVLLTIGTAMLFVFIYSEAKVAKYPLIPMSLFKRATNIAVLSVVFLHGFVFIAGEYYMPLFFQSVLEASPLRSGLLLLPFIVTGALAGVACGVIMHKTGRFRPIIWIGTLLLTIGFGLFIAFSATTSTAMAAGFVAIGGLGSGVLFEAPLIAIQSQVQQSDVASATATLTFIRNIAVAVSTIVGGTIIQNSMDAQASLLRDAGVPQHIRELLDGENALANVMVPSTLGSNPKWEYAAKQAFAYAMRNMWITYTVLAFLGFVASLFIKSAVLSTDHVETVTGLKKEKKPTEITI</sequence>
<evidence type="ECO:0000313" key="8">
    <source>
        <dbReference type="Proteomes" id="UP000016936"/>
    </source>
</evidence>
<keyword evidence="4 5" id="KW-0472">Membrane</keyword>
<accession>M2TEX6</accession>
<dbReference type="Gene3D" id="1.20.1250.20">
    <property type="entry name" value="MFS general substrate transporter like domains"/>
    <property type="match status" value="1"/>
</dbReference>
<dbReference type="OMA" id="AMRNMWI"/>
<evidence type="ECO:0000256" key="2">
    <source>
        <dbReference type="ARBA" id="ARBA00022692"/>
    </source>
</evidence>